<dbReference type="InParanoid" id="A0A1Q6DWR3"/>
<dbReference type="AlphaFoldDB" id="A0A1Q6DWR3"/>
<evidence type="ECO:0000259" key="2">
    <source>
        <dbReference type="Pfam" id="PF07282"/>
    </source>
</evidence>
<gene>
    <name evidence="3" type="ORF">BTN85_1241</name>
</gene>
<feature type="domain" description="Cas12f1-like TNB" evidence="2">
    <location>
        <begin position="24"/>
        <end position="95"/>
    </location>
</feature>
<evidence type="ECO:0000313" key="3">
    <source>
        <dbReference type="EMBL" id="OKY78742.1"/>
    </source>
</evidence>
<reference evidence="3" key="1">
    <citation type="submission" date="2016-12" db="EMBL/GenBank/DDBJ databases">
        <title>Discovery of methanogenic haloarchaea.</title>
        <authorList>
            <person name="Sorokin D.Y."/>
            <person name="Makarova K.S."/>
            <person name="Abbas B."/>
            <person name="Ferrer M."/>
            <person name="Golyshin P.N."/>
        </authorList>
    </citation>
    <scope>NUCLEOTIDE SEQUENCE [LARGE SCALE GENOMIC DNA]</scope>
    <source>
        <strain evidence="3">HMET1</strain>
    </source>
</reference>
<dbReference type="Pfam" id="PF07282">
    <property type="entry name" value="Cas12f1-like_TNB"/>
    <property type="match status" value="1"/>
</dbReference>
<dbReference type="NCBIfam" id="TIGR01766">
    <property type="entry name" value="IS200/IS605 family accessory protein TnpB-like domain"/>
    <property type="match status" value="1"/>
</dbReference>
<name>A0A1Q6DWR3_METT1</name>
<dbReference type="EMBL" id="MSDW01000001">
    <property type="protein sequence ID" value="OKY78742.1"/>
    <property type="molecule type" value="Genomic_DNA"/>
</dbReference>
<sequence length="137" mass="15413">MERDWKQGISLGDNNNQNFVKLPFDRFKQKLKHKLEYYSIEFMLVNEAYTSKCNALANTEVKKKPSYRGKKTERGLYKTNNGTLINADLNGALNIAKKGMSKTNLELGVGSSSGVDTPKRIRKPLGLRCGSDIKVRA</sequence>
<evidence type="ECO:0000313" key="4">
    <source>
        <dbReference type="Proteomes" id="UP000185744"/>
    </source>
</evidence>
<keyword evidence="4" id="KW-1185">Reference proteome</keyword>
<accession>A0A1Q6DWR3</accession>
<dbReference type="InterPro" id="IPR010095">
    <property type="entry name" value="Cas12f1-like_TNB"/>
</dbReference>
<comment type="caution">
    <text evidence="3">The sequence shown here is derived from an EMBL/GenBank/DDBJ whole genome shotgun (WGS) entry which is preliminary data.</text>
</comment>
<keyword evidence="1" id="KW-0238">DNA-binding</keyword>
<proteinExistence type="predicted"/>
<dbReference type="GO" id="GO:0003677">
    <property type="term" value="F:DNA binding"/>
    <property type="evidence" value="ECO:0007669"/>
    <property type="project" value="UniProtKB-KW"/>
</dbReference>
<dbReference type="STRING" id="1903181.BTN85_1241"/>
<dbReference type="Proteomes" id="UP000185744">
    <property type="component" value="Unassembled WGS sequence"/>
</dbReference>
<protein>
    <submittedName>
        <fullName evidence="3">IS605 OrfB-like transposable element containing RNAse H-like and Zn finger domain</fullName>
    </submittedName>
</protein>
<evidence type="ECO:0000256" key="1">
    <source>
        <dbReference type="ARBA" id="ARBA00023125"/>
    </source>
</evidence>
<organism evidence="3 4">
    <name type="scientific">Methanohalarchaeum thermophilum</name>
    <dbReference type="NCBI Taxonomy" id="1903181"/>
    <lineage>
        <taxon>Archaea</taxon>
        <taxon>Methanobacteriati</taxon>
        <taxon>Methanobacteriota</taxon>
        <taxon>Methanonatronarchaeia</taxon>
        <taxon>Methanonatronarchaeales</taxon>
        <taxon>Methanonatronarchaeaceae</taxon>
        <taxon>Candidatus Methanohalarchaeum</taxon>
    </lineage>
</organism>